<protein>
    <submittedName>
        <fullName evidence="3">Universal stress protein</fullName>
    </submittedName>
</protein>
<proteinExistence type="inferred from homology"/>
<evidence type="ECO:0000259" key="2">
    <source>
        <dbReference type="Pfam" id="PF00582"/>
    </source>
</evidence>
<comment type="similarity">
    <text evidence="1">Belongs to the universal stress protein A family.</text>
</comment>
<dbReference type="InterPro" id="IPR006016">
    <property type="entry name" value="UspA"/>
</dbReference>
<evidence type="ECO:0000313" key="4">
    <source>
        <dbReference type="Proteomes" id="UP000823790"/>
    </source>
</evidence>
<feature type="domain" description="UspA" evidence="2">
    <location>
        <begin position="146"/>
        <end position="266"/>
    </location>
</feature>
<dbReference type="PANTHER" id="PTHR46268">
    <property type="entry name" value="STRESS RESPONSE PROTEIN NHAX"/>
    <property type="match status" value="1"/>
</dbReference>
<evidence type="ECO:0000313" key="3">
    <source>
        <dbReference type="EMBL" id="MBP1474030.1"/>
    </source>
</evidence>
<sequence length="267" mass="29182">MYELIIDVDPMREDLPAIQLGLAVARQQQAFVAGVHVVAQIPSVTAIPDALAILEAEEESARRRAPWWQELCRRAGVQGSWEVFRGMYVPVLATRSRMADLLVCSAPPGNENLPVGWDNATRTLFAGGVPVLLAPERYDVRGAPERVLLAWNGSGESTEAVRAALPLLRKATEVHLLDGWHETLPGFGPPTLAIGEWLARQGVTVQQRRPFHPGEDAGVHLLREAEAMRADLLVMGAWGRSRISELVLGGTTHHVLSHAQLPLLLAH</sequence>
<evidence type="ECO:0000256" key="1">
    <source>
        <dbReference type="ARBA" id="ARBA00008791"/>
    </source>
</evidence>
<name>A0ABS4DLY8_9GAMM</name>
<keyword evidence="4" id="KW-1185">Reference proteome</keyword>
<dbReference type="CDD" id="cd00293">
    <property type="entry name" value="USP-like"/>
    <property type="match status" value="1"/>
</dbReference>
<dbReference type="RefSeq" id="WP_209618027.1">
    <property type="nucleotide sequence ID" value="NZ_JAGJRS010000014.1"/>
</dbReference>
<reference evidence="3 4" key="1">
    <citation type="submission" date="2021-04" db="EMBL/GenBank/DDBJ databases">
        <authorList>
            <person name="Huq M.A."/>
        </authorList>
    </citation>
    <scope>NUCLEOTIDE SEQUENCE [LARGE SCALE GENOMIC DNA]</scope>
    <source>
        <strain evidence="3 4">MAH-13</strain>
    </source>
</reference>
<dbReference type="SUPFAM" id="SSF52402">
    <property type="entry name" value="Adenine nucleotide alpha hydrolases-like"/>
    <property type="match status" value="2"/>
</dbReference>
<dbReference type="Gene3D" id="3.40.50.12370">
    <property type="match status" value="1"/>
</dbReference>
<dbReference type="PRINTS" id="PR01438">
    <property type="entry name" value="UNVRSLSTRESS"/>
</dbReference>
<dbReference type="PANTHER" id="PTHR46268:SF15">
    <property type="entry name" value="UNIVERSAL STRESS PROTEIN HP_0031"/>
    <property type="match status" value="1"/>
</dbReference>
<dbReference type="Proteomes" id="UP000823790">
    <property type="component" value="Unassembled WGS sequence"/>
</dbReference>
<gene>
    <name evidence="3" type="ORF">J7I44_06945</name>
</gene>
<comment type="caution">
    <text evidence="3">The sequence shown here is derived from an EMBL/GenBank/DDBJ whole genome shotgun (WGS) entry which is preliminary data.</text>
</comment>
<organism evidence="3 4">
    <name type="scientific">Frateuria flava</name>
    <dbReference type="NCBI Taxonomy" id="2821489"/>
    <lineage>
        <taxon>Bacteria</taxon>
        <taxon>Pseudomonadati</taxon>
        <taxon>Pseudomonadota</taxon>
        <taxon>Gammaproteobacteria</taxon>
        <taxon>Lysobacterales</taxon>
        <taxon>Rhodanobacteraceae</taxon>
        <taxon>Frateuria</taxon>
    </lineage>
</organism>
<dbReference type="EMBL" id="JAGJRS010000014">
    <property type="protein sequence ID" value="MBP1474030.1"/>
    <property type="molecule type" value="Genomic_DNA"/>
</dbReference>
<dbReference type="Pfam" id="PF00582">
    <property type="entry name" value="Usp"/>
    <property type="match status" value="1"/>
</dbReference>
<accession>A0ABS4DLY8</accession>
<dbReference type="InterPro" id="IPR006015">
    <property type="entry name" value="Universal_stress_UspA"/>
</dbReference>